<evidence type="ECO:0000256" key="5">
    <source>
        <dbReference type="ARBA" id="ARBA00023136"/>
    </source>
</evidence>
<protein>
    <recommendedName>
        <fullName evidence="9">Polysaccharide biosynthesis protein</fullName>
    </recommendedName>
</protein>
<feature type="transmembrane region" description="Helical" evidence="6">
    <location>
        <begin position="172"/>
        <end position="191"/>
    </location>
</feature>
<dbReference type="PATRIC" id="fig|200450.3.peg.1212"/>
<keyword evidence="4 6" id="KW-1133">Transmembrane helix</keyword>
<dbReference type="GO" id="GO:0005886">
    <property type="term" value="C:plasma membrane"/>
    <property type="evidence" value="ECO:0007669"/>
    <property type="project" value="UniProtKB-SubCell"/>
</dbReference>
<name>A0A0H5A3W9_9PSED</name>
<gene>
    <name evidence="7" type="ORF">AA957_05860</name>
</gene>
<evidence type="ECO:0008006" key="9">
    <source>
        <dbReference type="Google" id="ProtNLM"/>
    </source>
</evidence>
<reference evidence="7 8" key="1">
    <citation type="journal article" date="2015" name="Genome Announc.">
        <title>Complete Genome Sequence of the Rhizobacterium Pseudomonas trivialis Strain IHBB745 with Multiple Plant Growth-Promoting Activities and Tolerance to Desiccation and Alkalinity.</title>
        <authorList>
            <person name="Gulati A."/>
            <person name="Swarnkar M.K."/>
            <person name="Vyas P."/>
            <person name="Rahi P."/>
            <person name="Thakur R."/>
            <person name="Thakur N."/>
            <person name="Singh A.K."/>
        </authorList>
    </citation>
    <scope>NUCLEOTIDE SEQUENCE [LARGE SCALE GENOMIC DNA]</scope>
    <source>
        <strain evidence="8">745</strain>
    </source>
</reference>
<keyword evidence="2" id="KW-1003">Cell membrane</keyword>
<evidence type="ECO:0000256" key="4">
    <source>
        <dbReference type="ARBA" id="ARBA00022989"/>
    </source>
</evidence>
<organism evidence="7 8">
    <name type="scientific">Pseudomonas trivialis</name>
    <dbReference type="NCBI Taxonomy" id="200450"/>
    <lineage>
        <taxon>Bacteria</taxon>
        <taxon>Pseudomonadati</taxon>
        <taxon>Pseudomonadota</taxon>
        <taxon>Gammaproteobacteria</taxon>
        <taxon>Pseudomonadales</taxon>
        <taxon>Pseudomonadaceae</taxon>
        <taxon>Pseudomonas</taxon>
    </lineage>
</organism>
<feature type="transmembrane region" description="Helical" evidence="6">
    <location>
        <begin position="383"/>
        <end position="403"/>
    </location>
</feature>
<feature type="transmembrane region" description="Helical" evidence="6">
    <location>
        <begin position="39"/>
        <end position="62"/>
    </location>
</feature>
<dbReference type="EMBL" id="CP011507">
    <property type="protein sequence ID" value="AKS05644.1"/>
    <property type="molecule type" value="Genomic_DNA"/>
</dbReference>
<feature type="transmembrane region" description="Helical" evidence="6">
    <location>
        <begin position="83"/>
        <end position="105"/>
    </location>
</feature>
<proteinExistence type="predicted"/>
<dbReference type="KEGG" id="ptv:AA957_05860"/>
<feature type="transmembrane region" description="Helical" evidence="6">
    <location>
        <begin position="12"/>
        <end position="33"/>
    </location>
</feature>
<keyword evidence="5 6" id="KW-0472">Membrane</keyword>
<dbReference type="OrthoDB" id="8046861at2"/>
<feature type="transmembrane region" description="Helical" evidence="6">
    <location>
        <begin position="244"/>
        <end position="271"/>
    </location>
</feature>
<feature type="transmembrane region" description="Helical" evidence="6">
    <location>
        <begin position="292"/>
        <end position="317"/>
    </location>
</feature>
<feature type="transmembrane region" description="Helical" evidence="6">
    <location>
        <begin position="359"/>
        <end position="377"/>
    </location>
</feature>
<dbReference type="InterPro" id="IPR050833">
    <property type="entry name" value="Poly_Biosynth_Transport"/>
</dbReference>
<feature type="transmembrane region" description="Helical" evidence="6">
    <location>
        <begin position="329"/>
        <end position="352"/>
    </location>
</feature>
<evidence type="ECO:0000256" key="1">
    <source>
        <dbReference type="ARBA" id="ARBA00004651"/>
    </source>
</evidence>
<evidence type="ECO:0000256" key="2">
    <source>
        <dbReference type="ARBA" id="ARBA00022475"/>
    </source>
</evidence>
<feature type="transmembrane region" description="Helical" evidence="6">
    <location>
        <begin position="138"/>
        <end position="160"/>
    </location>
</feature>
<evidence type="ECO:0000313" key="8">
    <source>
        <dbReference type="Proteomes" id="UP000036608"/>
    </source>
</evidence>
<dbReference type="AlphaFoldDB" id="A0A0H5A3W9"/>
<evidence type="ECO:0000256" key="6">
    <source>
        <dbReference type="SAM" id="Phobius"/>
    </source>
</evidence>
<dbReference type="PANTHER" id="PTHR30250:SF11">
    <property type="entry name" value="O-ANTIGEN TRANSPORTER-RELATED"/>
    <property type="match status" value="1"/>
</dbReference>
<feature type="transmembrane region" description="Helical" evidence="6">
    <location>
        <begin position="203"/>
        <end position="224"/>
    </location>
</feature>
<reference evidence="8" key="2">
    <citation type="submission" date="2015-05" db="EMBL/GenBank/DDBJ databases">
        <authorList>
            <person name="Swarnkar M.K."/>
            <person name="Vyas P."/>
            <person name="Rahi P."/>
            <person name="Thakur R."/>
            <person name="Thakur N."/>
            <person name="Singh A.K."/>
            <person name="Gulati A."/>
        </authorList>
    </citation>
    <scope>NUCLEOTIDE SEQUENCE [LARGE SCALE GENOMIC DNA]</scope>
    <source>
        <strain evidence="8">745</strain>
    </source>
</reference>
<evidence type="ECO:0000313" key="7">
    <source>
        <dbReference type="EMBL" id="AKS05644.1"/>
    </source>
</evidence>
<feature type="transmembrane region" description="Helical" evidence="6">
    <location>
        <begin position="111"/>
        <end position="131"/>
    </location>
</feature>
<dbReference type="Proteomes" id="UP000036608">
    <property type="component" value="Chromosome"/>
</dbReference>
<accession>A0A0H5A3W9</accession>
<evidence type="ECO:0000256" key="3">
    <source>
        <dbReference type="ARBA" id="ARBA00022692"/>
    </source>
</evidence>
<keyword evidence="3 6" id="KW-0812">Transmembrane</keyword>
<comment type="subcellular location">
    <subcellularLocation>
        <location evidence="1">Cell membrane</location>
        <topology evidence="1">Multi-pass membrane protein</topology>
    </subcellularLocation>
</comment>
<dbReference type="PANTHER" id="PTHR30250">
    <property type="entry name" value="PST FAMILY PREDICTED COLANIC ACID TRANSPORTER"/>
    <property type="match status" value="1"/>
</dbReference>
<sequence>MLKQNGVRVANITLRGMTLVSKFVLLFFLAKFLQAGDVGLYGLLSATIGYALYVVGFEFYNFSTREMIGEDPKHWLGMIRDQLTFYVILYCVFLPGALFIFYMGWLPWSHVFWFLVLALLEHIAQELNRILVAISEQLLASVVLFLRSGAWCLAVVAIMWADTSARNLDVLLGGWVIGCSLGCILAIRKICELDKASLGNKINWIWIVKGIKVAIPLLIASLAMRGVFTFDRYWIESIASLEVLGAYVLFVGMASAVLSFLDAGVIVFFYPKLVSSAKQRNLLLFNKDMKTLALNVVGVTVFLVLACYGVSGYVLYWLNNNIYSENVHILYWLLLAVAIYSVSMIPHLGLYAFGFDKPLLYSQLAGLIVFLVGAYLLEGREGVYAVPVSMCFAFGLILVWKLYAYYLMTRNQDLCVST</sequence>